<evidence type="ECO:0000256" key="4">
    <source>
        <dbReference type="ARBA" id="ARBA00023136"/>
    </source>
</evidence>
<proteinExistence type="predicted"/>
<evidence type="ECO:0000256" key="3">
    <source>
        <dbReference type="ARBA" id="ARBA00022989"/>
    </source>
</evidence>
<keyword evidence="2 6" id="KW-0812">Transmembrane</keyword>
<keyword evidence="8" id="KW-1185">Reference proteome</keyword>
<feature type="transmembrane region" description="Helical" evidence="6">
    <location>
        <begin position="321"/>
        <end position="340"/>
    </location>
</feature>
<evidence type="ECO:0000256" key="5">
    <source>
        <dbReference type="SAM" id="MobiDB-lite"/>
    </source>
</evidence>
<dbReference type="InterPro" id="IPR005178">
    <property type="entry name" value="Ostalpha/TMEM184C"/>
</dbReference>
<evidence type="ECO:0000313" key="8">
    <source>
        <dbReference type="Proteomes" id="UP000801492"/>
    </source>
</evidence>
<evidence type="ECO:0008006" key="9">
    <source>
        <dbReference type="Google" id="ProtNLM"/>
    </source>
</evidence>
<feature type="transmembrane region" description="Helical" evidence="6">
    <location>
        <begin position="360"/>
        <end position="381"/>
    </location>
</feature>
<evidence type="ECO:0000313" key="7">
    <source>
        <dbReference type="EMBL" id="KAF2901617.1"/>
    </source>
</evidence>
<dbReference type="PANTHER" id="PTHR23423">
    <property type="entry name" value="ORGANIC SOLUTE TRANSPORTER-RELATED"/>
    <property type="match status" value="1"/>
</dbReference>
<dbReference type="Pfam" id="PF03619">
    <property type="entry name" value="Solute_trans_a"/>
    <property type="match status" value="1"/>
</dbReference>
<gene>
    <name evidence="7" type="ORF">ILUMI_04574</name>
</gene>
<dbReference type="EMBL" id="VTPC01001537">
    <property type="protein sequence ID" value="KAF2901617.1"/>
    <property type="molecule type" value="Genomic_DNA"/>
</dbReference>
<dbReference type="AlphaFoldDB" id="A0A8K0GH80"/>
<feature type="transmembrane region" description="Helical" evidence="6">
    <location>
        <begin position="289"/>
        <end position="309"/>
    </location>
</feature>
<feature type="region of interest" description="Disordered" evidence="5">
    <location>
        <begin position="26"/>
        <end position="45"/>
    </location>
</feature>
<feature type="transmembrane region" description="Helical" evidence="6">
    <location>
        <begin position="256"/>
        <end position="277"/>
    </location>
</feature>
<evidence type="ECO:0000256" key="6">
    <source>
        <dbReference type="SAM" id="Phobius"/>
    </source>
</evidence>
<keyword evidence="3 6" id="KW-1133">Transmembrane helix</keyword>
<feature type="transmembrane region" description="Helical" evidence="6">
    <location>
        <begin position="119"/>
        <end position="142"/>
    </location>
</feature>
<feature type="compositionally biased region" description="Basic and acidic residues" evidence="5">
    <location>
        <begin position="34"/>
        <end position="45"/>
    </location>
</feature>
<organism evidence="7 8">
    <name type="scientific">Ignelater luminosus</name>
    <name type="common">Cucubano</name>
    <name type="synonym">Pyrophorus luminosus</name>
    <dbReference type="NCBI Taxonomy" id="2038154"/>
    <lineage>
        <taxon>Eukaryota</taxon>
        <taxon>Metazoa</taxon>
        <taxon>Ecdysozoa</taxon>
        <taxon>Arthropoda</taxon>
        <taxon>Hexapoda</taxon>
        <taxon>Insecta</taxon>
        <taxon>Pterygota</taxon>
        <taxon>Neoptera</taxon>
        <taxon>Endopterygota</taxon>
        <taxon>Coleoptera</taxon>
        <taxon>Polyphaga</taxon>
        <taxon>Elateriformia</taxon>
        <taxon>Elateroidea</taxon>
        <taxon>Elateridae</taxon>
        <taxon>Agrypninae</taxon>
        <taxon>Pyrophorini</taxon>
        <taxon>Ignelater</taxon>
    </lineage>
</organism>
<accession>A0A8K0GH80</accession>
<protein>
    <recommendedName>
        <fullName evidence="9">Organic solute transporter alpha-like protein</fullName>
    </recommendedName>
</protein>
<name>A0A8K0GH80_IGNLU</name>
<dbReference type="GO" id="GO:0016020">
    <property type="term" value="C:membrane"/>
    <property type="evidence" value="ECO:0007669"/>
    <property type="project" value="UniProtKB-SubCell"/>
</dbReference>
<evidence type="ECO:0000256" key="1">
    <source>
        <dbReference type="ARBA" id="ARBA00004141"/>
    </source>
</evidence>
<dbReference type="OrthoDB" id="5832279at2759"/>
<evidence type="ECO:0000256" key="2">
    <source>
        <dbReference type="ARBA" id="ARBA00022692"/>
    </source>
</evidence>
<sequence length="446" mass="50388">MASSSYLSERELEEIVRIYEAEATDSENIELQSDESKSDDHESESRREFFKKLDLQLIEEHQRKRLELKNLPQTLRASVLKILGLEPTVNASRPSGRSSNKRCEICPRLRDRKGRHKSITVYGITLVTLGAVTVIIVLIMFIDTVLYIMKNSPPRVKAHSAFVIGVYPVVALASFCATIVPRSHLLAEAVTQGTFTAAMYQLFCLLVAYCGGEAELIRKVKPASLKTKVGPCCCWPCCCCLPYLDITKNRVRYLRLLVLQLPVVQGLVYMTLLVMWAERESLYHINYMYVQPVILLSILFGIWGMVMTIHLLKDILKDHSILLKFFVLQLVLFFAKLQALPIKILVWAGALPCNPPITPAVYGNLILNTLIHVEMVMLGFIARRLYKRLLPDTDETPISSNTVAKVCVISNRISTIGSIMATENNNNDVSVNDKNKQDIETIKVRF</sequence>
<keyword evidence="4 6" id="KW-0472">Membrane</keyword>
<dbReference type="Proteomes" id="UP000801492">
    <property type="component" value="Unassembled WGS sequence"/>
</dbReference>
<reference evidence="7" key="1">
    <citation type="submission" date="2019-08" db="EMBL/GenBank/DDBJ databases">
        <title>The genome of the North American firefly Photinus pyralis.</title>
        <authorList>
            <consortium name="Photinus pyralis genome working group"/>
            <person name="Fallon T.R."/>
            <person name="Sander Lower S.E."/>
            <person name="Weng J.-K."/>
        </authorList>
    </citation>
    <scope>NUCLEOTIDE SEQUENCE</scope>
    <source>
        <strain evidence="7">TRF0915ILg1</strain>
        <tissue evidence="7">Whole body</tissue>
    </source>
</reference>
<feature type="transmembrane region" description="Helical" evidence="6">
    <location>
        <begin position="162"/>
        <end position="180"/>
    </location>
</feature>
<comment type="caution">
    <text evidence="7">The sequence shown here is derived from an EMBL/GenBank/DDBJ whole genome shotgun (WGS) entry which is preliminary data.</text>
</comment>
<comment type="subcellular location">
    <subcellularLocation>
        <location evidence="1">Membrane</location>
        <topology evidence="1">Multi-pass membrane protein</topology>
    </subcellularLocation>
</comment>
<dbReference type="SMART" id="SM01417">
    <property type="entry name" value="Solute_trans_a"/>
    <property type="match status" value="1"/>
</dbReference>